<reference evidence="11 12" key="1">
    <citation type="submission" date="2019-08" db="EMBL/GenBank/DDBJ databases">
        <title>In-depth cultivation of the pig gut microbiome towards novel bacterial diversity and tailored functional studies.</title>
        <authorList>
            <person name="Wylensek D."/>
            <person name="Hitch T.C.A."/>
            <person name="Clavel T."/>
        </authorList>
    </citation>
    <scope>NUCLEOTIDE SEQUENCE [LARGE SCALE GENOMIC DNA]</scope>
    <source>
        <strain evidence="11 12">WCA-389-WT-5B</strain>
    </source>
</reference>
<dbReference type="CDD" id="cd00331">
    <property type="entry name" value="IGPS"/>
    <property type="match status" value="1"/>
</dbReference>
<evidence type="ECO:0000256" key="2">
    <source>
        <dbReference type="ARBA" id="ARBA00004696"/>
    </source>
</evidence>
<evidence type="ECO:0000256" key="6">
    <source>
        <dbReference type="ARBA" id="ARBA00022822"/>
    </source>
</evidence>
<dbReference type="Gene3D" id="3.20.20.70">
    <property type="entry name" value="Aldolase class I"/>
    <property type="match status" value="1"/>
</dbReference>
<evidence type="ECO:0000256" key="3">
    <source>
        <dbReference type="ARBA" id="ARBA00008737"/>
    </source>
</evidence>
<comment type="pathway">
    <text evidence="2 9">Amino-acid biosynthesis; L-tryptophan biosynthesis; L-tryptophan from chorismate: step 4/5.</text>
</comment>
<evidence type="ECO:0000256" key="4">
    <source>
        <dbReference type="ARBA" id="ARBA00022605"/>
    </source>
</evidence>
<evidence type="ECO:0000256" key="9">
    <source>
        <dbReference type="HAMAP-Rule" id="MF_00134"/>
    </source>
</evidence>
<dbReference type="InterPro" id="IPR013798">
    <property type="entry name" value="Indole-3-glycerol_P_synth_dom"/>
</dbReference>
<comment type="caution">
    <text evidence="11">The sequence shown here is derived from an EMBL/GenBank/DDBJ whole genome shotgun (WGS) entry which is preliminary data.</text>
</comment>
<dbReference type="HAMAP" id="MF_00134_B">
    <property type="entry name" value="IGPS_B"/>
    <property type="match status" value="1"/>
</dbReference>
<keyword evidence="6 9" id="KW-0822">Tryptophan biosynthesis</keyword>
<evidence type="ECO:0000256" key="7">
    <source>
        <dbReference type="ARBA" id="ARBA00023141"/>
    </source>
</evidence>
<accession>A0A6N7VZP5</accession>
<dbReference type="FunFam" id="3.20.20.70:FF:000024">
    <property type="entry name" value="Indole-3-glycerol phosphate synthase"/>
    <property type="match status" value="1"/>
</dbReference>
<sequence length="261" mass="28942">MILDTLAEATRQRVEKQKKEKDFYTLRREAEALPRDREGCFREALGRPGLNFITEVKKASPSKGLIAPDFPYVAIARQYEALGAAAISVLTETDYFLGSDRYLREIRQAVGTPLLRKDFTLDDYMVCQAKTLGADAILLIAAILSDSQLQEYRLLAESLGMDALVEAHDEEEVERALRSGARVIGVNNRNLKDFTVDIGNSLRLRSLVPETIPFVAESGIKSRQQTAQLEQAGVNGVLIGETLMRSPDMKAALAELRGEVL</sequence>
<dbReference type="InterPro" id="IPR013785">
    <property type="entry name" value="Aldolase_TIM"/>
</dbReference>
<evidence type="ECO:0000259" key="10">
    <source>
        <dbReference type="Pfam" id="PF00218"/>
    </source>
</evidence>
<keyword evidence="8 9" id="KW-0456">Lyase</keyword>
<evidence type="ECO:0000256" key="8">
    <source>
        <dbReference type="ARBA" id="ARBA00023239"/>
    </source>
</evidence>
<comment type="catalytic activity">
    <reaction evidence="1 9">
        <text>1-(2-carboxyphenylamino)-1-deoxy-D-ribulose 5-phosphate + H(+) = (1S,2R)-1-C-(indol-3-yl)glycerol 3-phosphate + CO2 + H2O</text>
        <dbReference type="Rhea" id="RHEA:23476"/>
        <dbReference type="ChEBI" id="CHEBI:15377"/>
        <dbReference type="ChEBI" id="CHEBI:15378"/>
        <dbReference type="ChEBI" id="CHEBI:16526"/>
        <dbReference type="ChEBI" id="CHEBI:58613"/>
        <dbReference type="ChEBI" id="CHEBI:58866"/>
        <dbReference type="EC" id="4.1.1.48"/>
    </reaction>
</comment>
<dbReference type="GO" id="GO:0004425">
    <property type="term" value="F:indole-3-glycerol-phosphate synthase activity"/>
    <property type="evidence" value="ECO:0007669"/>
    <property type="project" value="UniProtKB-UniRule"/>
</dbReference>
<dbReference type="OrthoDB" id="9804217at2"/>
<keyword evidence="4 9" id="KW-0028">Amino-acid biosynthesis</keyword>
<dbReference type="Pfam" id="PF00218">
    <property type="entry name" value="IGPS"/>
    <property type="match status" value="1"/>
</dbReference>
<dbReference type="EMBL" id="VULN01000002">
    <property type="protein sequence ID" value="MSS81406.1"/>
    <property type="molecule type" value="Genomic_DNA"/>
</dbReference>
<comment type="similarity">
    <text evidence="3 9">Belongs to the TrpC family.</text>
</comment>
<dbReference type="GO" id="GO:0000162">
    <property type="term" value="P:L-tryptophan biosynthetic process"/>
    <property type="evidence" value="ECO:0007669"/>
    <property type="project" value="UniProtKB-UniRule"/>
</dbReference>
<protein>
    <recommendedName>
        <fullName evidence="9">Indole-3-glycerol phosphate synthase</fullName>
        <shortName evidence="9">IGPS</shortName>
        <ecNumber evidence="9">4.1.1.48</ecNumber>
    </recommendedName>
</protein>
<dbReference type="UniPathway" id="UPA00035">
    <property type="reaction ID" value="UER00043"/>
</dbReference>
<dbReference type="RefSeq" id="WP_022487486.1">
    <property type="nucleotide sequence ID" value="NZ_VULN01000002.1"/>
</dbReference>
<organism evidence="11 12">
    <name type="scientific">Acidaminococcus fermentans</name>
    <dbReference type="NCBI Taxonomy" id="905"/>
    <lineage>
        <taxon>Bacteria</taxon>
        <taxon>Bacillati</taxon>
        <taxon>Bacillota</taxon>
        <taxon>Negativicutes</taxon>
        <taxon>Acidaminococcales</taxon>
        <taxon>Acidaminococcaceae</taxon>
        <taxon>Acidaminococcus</taxon>
    </lineage>
</organism>
<dbReference type="NCBIfam" id="NF001377">
    <property type="entry name" value="PRK00278.2-4"/>
    <property type="match status" value="1"/>
</dbReference>
<dbReference type="PANTHER" id="PTHR22854:SF2">
    <property type="entry name" value="INDOLE-3-GLYCEROL-PHOSPHATE SYNTHASE"/>
    <property type="match status" value="1"/>
</dbReference>
<dbReference type="AlphaFoldDB" id="A0A6N7VZP5"/>
<dbReference type="InterPro" id="IPR045186">
    <property type="entry name" value="Indole-3-glycerol_P_synth"/>
</dbReference>
<dbReference type="InterPro" id="IPR011060">
    <property type="entry name" value="RibuloseP-bd_barrel"/>
</dbReference>
<gene>
    <name evidence="9 11" type="primary">trpC</name>
    <name evidence="11" type="ORF">FX155_02075</name>
</gene>
<evidence type="ECO:0000313" key="11">
    <source>
        <dbReference type="EMBL" id="MSS81406.1"/>
    </source>
</evidence>
<dbReference type="SUPFAM" id="SSF51366">
    <property type="entry name" value="Ribulose-phoshate binding barrel"/>
    <property type="match status" value="1"/>
</dbReference>
<dbReference type="EC" id="4.1.1.48" evidence="9"/>
<dbReference type="GO" id="GO:0004640">
    <property type="term" value="F:phosphoribosylanthranilate isomerase activity"/>
    <property type="evidence" value="ECO:0007669"/>
    <property type="project" value="TreeGrafter"/>
</dbReference>
<dbReference type="Proteomes" id="UP000441455">
    <property type="component" value="Unassembled WGS sequence"/>
</dbReference>
<dbReference type="PANTHER" id="PTHR22854">
    <property type="entry name" value="TRYPTOPHAN BIOSYNTHESIS PROTEIN"/>
    <property type="match status" value="1"/>
</dbReference>
<proteinExistence type="inferred from homology"/>
<keyword evidence="7 9" id="KW-0057">Aromatic amino acid biosynthesis</keyword>
<evidence type="ECO:0000256" key="5">
    <source>
        <dbReference type="ARBA" id="ARBA00022793"/>
    </source>
</evidence>
<evidence type="ECO:0000256" key="1">
    <source>
        <dbReference type="ARBA" id="ARBA00001633"/>
    </source>
</evidence>
<dbReference type="InterPro" id="IPR001468">
    <property type="entry name" value="Indole-3-GlycerolPSynthase_CS"/>
</dbReference>
<dbReference type="PROSITE" id="PS00614">
    <property type="entry name" value="IGPS"/>
    <property type="match status" value="1"/>
</dbReference>
<evidence type="ECO:0000313" key="12">
    <source>
        <dbReference type="Proteomes" id="UP000441455"/>
    </source>
</evidence>
<name>A0A6N7VZP5_ACIFE</name>
<feature type="domain" description="Indole-3-glycerol phosphate synthase" evidence="10">
    <location>
        <begin position="3"/>
        <end position="256"/>
    </location>
</feature>
<keyword evidence="5 9" id="KW-0210">Decarboxylase</keyword>